<evidence type="ECO:0000259" key="4">
    <source>
        <dbReference type="PROSITE" id="PS50002"/>
    </source>
</evidence>
<dbReference type="OrthoDB" id="196165at2759"/>
<dbReference type="PANTHER" id="PTHR47775:SF1">
    <property type="entry name" value="BUD SITE SELECTION PROTEIN 14"/>
    <property type="match status" value="1"/>
</dbReference>
<feature type="compositionally biased region" description="Polar residues" evidence="3">
    <location>
        <begin position="917"/>
        <end position="930"/>
    </location>
</feature>
<feature type="compositionally biased region" description="Low complexity" evidence="3">
    <location>
        <begin position="743"/>
        <end position="756"/>
    </location>
</feature>
<name>A0A167FXN5_9ASCO</name>
<dbReference type="InterPro" id="IPR001452">
    <property type="entry name" value="SH3_domain"/>
</dbReference>
<feature type="compositionally biased region" description="Basic and acidic residues" evidence="3">
    <location>
        <begin position="357"/>
        <end position="367"/>
    </location>
</feature>
<reference evidence="5 6" key="1">
    <citation type="submission" date="2016-02" db="EMBL/GenBank/DDBJ databases">
        <title>Complete genome sequence and transcriptome regulation of the pentose utilising yeast Sugiyamaella lignohabitans.</title>
        <authorList>
            <person name="Bellasio M."/>
            <person name="Peymann A."/>
            <person name="Valli M."/>
            <person name="Sipitzky M."/>
            <person name="Graf A."/>
            <person name="Sauer M."/>
            <person name="Marx H."/>
            <person name="Mattanovich D."/>
        </authorList>
    </citation>
    <scope>NUCLEOTIDE SEQUENCE [LARGE SCALE GENOMIC DNA]</scope>
    <source>
        <strain evidence="5 6">CBS 10342</strain>
    </source>
</reference>
<feature type="region of interest" description="Disordered" evidence="3">
    <location>
        <begin position="639"/>
        <end position="679"/>
    </location>
</feature>
<dbReference type="AlphaFoldDB" id="A0A167FXN5"/>
<dbReference type="GO" id="GO:0030950">
    <property type="term" value="P:establishment or maintenance of actin cytoskeleton polarity"/>
    <property type="evidence" value="ECO:0007669"/>
    <property type="project" value="TreeGrafter"/>
</dbReference>
<feature type="compositionally biased region" description="Pro residues" evidence="3">
    <location>
        <begin position="880"/>
        <end position="890"/>
    </location>
</feature>
<feature type="compositionally biased region" description="Polar residues" evidence="3">
    <location>
        <begin position="493"/>
        <end position="512"/>
    </location>
</feature>
<feature type="compositionally biased region" description="Polar residues" evidence="3">
    <location>
        <begin position="833"/>
        <end position="847"/>
    </location>
</feature>
<feature type="region of interest" description="Disordered" evidence="3">
    <location>
        <begin position="737"/>
        <end position="786"/>
    </location>
</feature>
<evidence type="ECO:0000256" key="1">
    <source>
        <dbReference type="ARBA" id="ARBA00022443"/>
    </source>
</evidence>
<feature type="region of interest" description="Disordered" evidence="3">
    <location>
        <begin position="120"/>
        <end position="145"/>
    </location>
</feature>
<evidence type="ECO:0000313" key="6">
    <source>
        <dbReference type="Proteomes" id="UP000189580"/>
    </source>
</evidence>
<protein>
    <submittedName>
        <fullName evidence="5">Protein phosphatase regulator BUD14</fullName>
    </submittedName>
</protein>
<keyword evidence="6" id="KW-1185">Reference proteome</keyword>
<feature type="region of interest" description="Disordered" evidence="3">
    <location>
        <begin position="692"/>
        <end position="714"/>
    </location>
</feature>
<feature type="compositionally biased region" description="Polar residues" evidence="3">
    <location>
        <begin position="757"/>
        <end position="776"/>
    </location>
</feature>
<feature type="compositionally biased region" description="Low complexity" evidence="3">
    <location>
        <begin position="448"/>
        <end position="467"/>
    </location>
</feature>
<dbReference type="PANTHER" id="PTHR47775">
    <property type="entry name" value="BUD SITE SELECTION PROTEIN 14"/>
    <property type="match status" value="1"/>
</dbReference>
<gene>
    <name evidence="5" type="primary">BUD14</name>
    <name evidence="5" type="ORF">AWJ20_3478</name>
</gene>
<dbReference type="SMART" id="SM00326">
    <property type="entry name" value="SH3"/>
    <property type="match status" value="1"/>
</dbReference>
<feature type="region of interest" description="Disordered" evidence="3">
    <location>
        <begin position="447"/>
        <end position="604"/>
    </location>
</feature>
<feature type="compositionally biased region" description="Low complexity" evidence="3">
    <location>
        <begin position="380"/>
        <end position="399"/>
    </location>
</feature>
<feature type="compositionally biased region" description="Polar residues" evidence="3">
    <location>
        <begin position="583"/>
        <end position="597"/>
    </location>
</feature>
<feature type="compositionally biased region" description="Acidic residues" evidence="3">
    <location>
        <begin position="854"/>
        <end position="863"/>
    </location>
</feature>
<dbReference type="GO" id="GO:0015630">
    <property type="term" value="C:microtubule cytoskeleton"/>
    <property type="evidence" value="ECO:0007669"/>
    <property type="project" value="TreeGrafter"/>
</dbReference>
<dbReference type="Gene3D" id="2.30.30.40">
    <property type="entry name" value="SH3 Domains"/>
    <property type="match status" value="1"/>
</dbReference>
<feature type="compositionally biased region" description="Acidic residues" evidence="3">
    <location>
        <begin position="165"/>
        <end position="192"/>
    </location>
</feature>
<feature type="compositionally biased region" description="Polar residues" evidence="3">
    <location>
        <begin position="620"/>
        <end position="629"/>
    </location>
</feature>
<dbReference type="GO" id="GO:0008104">
    <property type="term" value="P:intracellular protein localization"/>
    <property type="evidence" value="ECO:0007669"/>
    <property type="project" value="TreeGrafter"/>
</dbReference>
<proteinExistence type="predicted"/>
<feature type="compositionally biased region" description="Basic and acidic residues" evidence="3">
    <location>
        <begin position="524"/>
        <end position="544"/>
    </location>
</feature>
<dbReference type="KEGG" id="slb:AWJ20_3478"/>
<dbReference type="GO" id="GO:0051286">
    <property type="term" value="C:cell tip"/>
    <property type="evidence" value="ECO:0007669"/>
    <property type="project" value="TreeGrafter"/>
</dbReference>
<dbReference type="InterPro" id="IPR053039">
    <property type="entry name" value="Polarity_Bud-Selection_Reg"/>
</dbReference>
<sequence>MSSEIMDDDDFDQLSSSPSIHEEEIDFQYVYALRTFVATEQGQANAFKGDSMILLNDTNSYWWLVRIVKDSTVGFLPAEHIETPWERLARLNKHRNGELCMVNPMDLAASAKGNNLTRMFSKGKKTDMPHGRQVNTGEHSVNKLSSKSVSFHSQSVYVSASEYEYSADEAEDDDHEEAADDEVADDEDEGDEGTQSKVAAIENHAQFGIDSENHEQPDRNALKVLHNGIIIDNVDRTPKDHIKVSDRLDHGASPTHQDIDTDATDDGVVIAKFGDNQLHQHRYLQPELQQTVPSLSTEQEQGRHHLPQGNAAQQQQQQQTREQPPLARSSLEKDQSGSSLDSRPVRSSIEYQQNRPSVDRPSFDQHNGRKPLLIQKTRGRAGSYSSNNSSASSTTSSGTGLRSFMNKFRAVSNNSIVGEDLGAAILSYNDASGTRQLADIDERAKSGLSNHDSLDSVSVSSASNSPSDKTTKRRSLITAKSSIEQLSLRKKATSSPQKQGTTDPVQQQSSTFGRLFKRKSKQNLMDKESQKANKQALEEQKQKLDSIQQQLEKKHDKQQNPQQPPVQFVHKPELVVGDKRSTRSLGTLEQPKFQDQSYYDPRLEDVPPVVRPSGLADTMTPGSSDSSSTRLMLASAASYSSSITSRDSLEEAPSAAKSMHSPIPEHPELNTGPSNQLYTAPGVRTSFLQHRPIQPGVPVSNGNSPYHVQPPFTRPQMRNVSAASAISVSSIQSESHFQVKSLPQSQSHSQTPSHVQFQSRPQSTPAINRNPAVSTQRQDHRSSQMLASAEVEAIFRQQPPAVQHDDLKSNSPDNPYIISDSEDDQKDPESVPIANTSHELNSMNATSGPHDIIVDNDNDDYDSDVVVVDSREHTTRATPSPTPSQRPPPSLTARDEDEESPGSDRIETPTLGYQEPTRINTHEPYSTTTPLAFKPKSSLQPIPLRPPSPPSYQSSEPHVPSTPPLRMKLSDNQGLATQNLTTTQLPLTLHPDIMPIYQETNDRLGRLSSVSTFRHLSYCSYWTILTCYKKLDALLQDYS</sequence>
<feature type="region of interest" description="Disordered" evidence="3">
    <location>
        <begin position="164"/>
        <end position="194"/>
    </location>
</feature>
<evidence type="ECO:0000313" key="5">
    <source>
        <dbReference type="EMBL" id="ANB15834.1"/>
    </source>
</evidence>
<keyword evidence="1 2" id="KW-0728">SH3 domain</keyword>
<feature type="region of interest" description="Disordered" evidence="3">
    <location>
        <begin position="293"/>
        <end position="399"/>
    </location>
</feature>
<feature type="region of interest" description="Disordered" evidence="3">
    <location>
        <begin position="801"/>
        <end position="965"/>
    </location>
</feature>
<dbReference type="InterPro" id="IPR036028">
    <property type="entry name" value="SH3-like_dom_sf"/>
</dbReference>
<organism evidence="5 6">
    <name type="scientific">Sugiyamaella lignohabitans</name>
    <dbReference type="NCBI Taxonomy" id="796027"/>
    <lineage>
        <taxon>Eukaryota</taxon>
        <taxon>Fungi</taxon>
        <taxon>Dikarya</taxon>
        <taxon>Ascomycota</taxon>
        <taxon>Saccharomycotina</taxon>
        <taxon>Dipodascomycetes</taxon>
        <taxon>Dipodascales</taxon>
        <taxon>Trichomonascaceae</taxon>
        <taxon>Sugiyamaella</taxon>
    </lineage>
</organism>
<evidence type="ECO:0000256" key="2">
    <source>
        <dbReference type="PROSITE-ProRule" id="PRU00192"/>
    </source>
</evidence>
<feature type="compositionally biased region" description="Polar residues" evidence="3">
    <location>
        <begin position="133"/>
        <end position="144"/>
    </location>
</feature>
<feature type="compositionally biased region" description="Basic and acidic residues" evidence="3">
    <location>
        <begin position="570"/>
        <end position="581"/>
    </location>
</feature>
<accession>A0A167FXN5</accession>
<feature type="domain" description="SH3" evidence="4">
    <location>
        <begin position="25"/>
        <end position="86"/>
    </location>
</feature>
<evidence type="ECO:0000256" key="3">
    <source>
        <dbReference type="SAM" id="MobiDB-lite"/>
    </source>
</evidence>
<dbReference type="RefSeq" id="XP_018738311.1">
    <property type="nucleotide sequence ID" value="XM_018880497.1"/>
</dbReference>
<dbReference type="PROSITE" id="PS50002">
    <property type="entry name" value="SH3"/>
    <property type="match status" value="1"/>
</dbReference>
<dbReference type="GeneID" id="30035504"/>
<feature type="region of interest" description="Disordered" evidence="3">
    <location>
        <begin position="610"/>
        <end position="629"/>
    </location>
</feature>
<dbReference type="Proteomes" id="UP000189580">
    <property type="component" value="Chromosome b"/>
</dbReference>
<dbReference type="EMBL" id="CP014503">
    <property type="protein sequence ID" value="ANB15834.1"/>
    <property type="molecule type" value="Genomic_DNA"/>
</dbReference>
<dbReference type="SUPFAM" id="SSF50044">
    <property type="entry name" value="SH3-domain"/>
    <property type="match status" value="1"/>
</dbReference>